<dbReference type="Pfam" id="PF13599">
    <property type="entry name" value="Pentapeptide_4"/>
    <property type="match status" value="2"/>
</dbReference>
<reference evidence="1 2" key="1">
    <citation type="submission" date="2019-03" db="EMBL/GenBank/DDBJ databases">
        <title>Genomic Encyclopedia of Type Strains, Phase IV (KMG-IV): sequencing the most valuable type-strain genomes for metagenomic binning, comparative biology and taxonomic classification.</title>
        <authorList>
            <person name="Goeker M."/>
        </authorList>
    </citation>
    <scope>NUCLEOTIDE SEQUENCE [LARGE SCALE GENOMIC DNA]</scope>
    <source>
        <strain evidence="1 2">DSM 18577</strain>
    </source>
</reference>
<organism evidence="1 2">
    <name type="scientific">Celerinatantimonas diazotrophica</name>
    <dbReference type="NCBI Taxonomy" id="412034"/>
    <lineage>
        <taxon>Bacteria</taxon>
        <taxon>Pseudomonadati</taxon>
        <taxon>Pseudomonadota</taxon>
        <taxon>Gammaproteobacteria</taxon>
        <taxon>Celerinatantimonadaceae</taxon>
        <taxon>Celerinatantimonas</taxon>
    </lineage>
</organism>
<sequence>MMEPWNNGEQYLEHSFDKLQLSERCFKDIEFEECLFSDCDLSGVQFQHCKLINCKFERCNLSVAHFPNSYLFGVSFQDSKLVGIDWTKAVWPIYHRDFELKFQRCIMNDSSFFGLTLNELVLDECKLHDVDFREGDFTGSTMNACDFTHSLFMHTNLQDVDFSESTNYAIHILDNQVQGAKFTRYEALNLLEYLGIELLD</sequence>
<proteinExistence type="predicted"/>
<dbReference type="SUPFAM" id="SSF141571">
    <property type="entry name" value="Pentapeptide repeat-like"/>
    <property type="match status" value="1"/>
</dbReference>
<dbReference type="InterPro" id="IPR001646">
    <property type="entry name" value="5peptide_repeat"/>
</dbReference>
<dbReference type="InterPro" id="IPR052949">
    <property type="entry name" value="PA_immunity-related"/>
</dbReference>
<dbReference type="AlphaFoldDB" id="A0A4R1J7X5"/>
<keyword evidence="2" id="KW-1185">Reference proteome</keyword>
<dbReference type="Proteomes" id="UP000295565">
    <property type="component" value="Unassembled WGS sequence"/>
</dbReference>
<name>A0A4R1J7X5_9GAMM</name>
<dbReference type="Gene3D" id="2.160.20.80">
    <property type="entry name" value="E3 ubiquitin-protein ligase SopA"/>
    <property type="match status" value="1"/>
</dbReference>
<dbReference type="PANTHER" id="PTHR42999:SF1">
    <property type="entry name" value="PENTAPEPTIDE REPEAT-CONTAINING PROTEIN"/>
    <property type="match status" value="1"/>
</dbReference>
<comment type="caution">
    <text evidence="1">The sequence shown here is derived from an EMBL/GenBank/DDBJ whole genome shotgun (WGS) entry which is preliminary data.</text>
</comment>
<dbReference type="PANTHER" id="PTHR42999">
    <property type="entry name" value="ANTIBIOTIC RESISTANCE PROTEIN MCBG"/>
    <property type="match status" value="1"/>
</dbReference>
<evidence type="ECO:0000313" key="1">
    <source>
        <dbReference type="EMBL" id="TCK46628.1"/>
    </source>
</evidence>
<gene>
    <name evidence="1" type="ORF">EV690_3212</name>
</gene>
<dbReference type="EMBL" id="SMGD01000017">
    <property type="protein sequence ID" value="TCK46628.1"/>
    <property type="molecule type" value="Genomic_DNA"/>
</dbReference>
<evidence type="ECO:0000313" key="2">
    <source>
        <dbReference type="Proteomes" id="UP000295565"/>
    </source>
</evidence>
<protein>
    <submittedName>
        <fullName evidence="1">Pentapeptide repeat protein</fullName>
    </submittedName>
</protein>
<accession>A0A4R1J7X5</accession>